<protein>
    <submittedName>
        <fullName evidence="2">Amidohydrolase 2</fullName>
    </submittedName>
</protein>
<dbReference type="GeneID" id="81435144"/>
<evidence type="ECO:0000313" key="2">
    <source>
        <dbReference type="EMBL" id="KAJ5380608.1"/>
    </source>
</evidence>
<dbReference type="OrthoDB" id="2135488at2759"/>
<proteinExistence type="predicted"/>
<dbReference type="AlphaFoldDB" id="A0A9W9SQE5"/>
<dbReference type="InterPro" id="IPR006680">
    <property type="entry name" value="Amidohydro-rel"/>
</dbReference>
<comment type="caution">
    <text evidence="2">The sequence shown here is derived from an EMBL/GenBank/DDBJ whole genome shotgun (WGS) entry which is preliminary data.</text>
</comment>
<evidence type="ECO:0000259" key="1">
    <source>
        <dbReference type="Pfam" id="PF04909"/>
    </source>
</evidence>
<dbReference type="EMBL" id="JAPZBS010000002">
    <property type="protein sequence ID" value="KAJ5380608.1"/>
    <property type="molecule type" value="Genomic_DNA"/>
</dbReference>
<dbReference type="SUPFAM" id="SSF51556">
    <property type="entry name" value="Metallo-dependent hydrolases"/>
    <property type="match status" value="1"/>
</dbReference>
<name>A0A9W9SQE5_9EURO</name>
<dbReference type="PANTHER" id="PTHR35563">
    <property type="entry name" value="BARREL METAL-DEPENDENT HYDROLASE, PUTATIVE (AFU_ORTHOLOGUE AFUA_1G16240)-RELATED"/>
    <property type="match status" value="1"/>
</dbReference>
<keyword evidence="3" id="KW-1185">Reference proteome</keyword>
<dbReference type="PANTHER" id="PTHR35563:SF2">
    <property type="entry name" value="BARREL METAL-DEPENDENT HYDROLASE, PUTATIVE (AFU_ORTHOLOGUE AFUA_1G16240)-RELATED"/>
    <property type="match status" value="1"/>
</dbReference>
<dbReference type="Gene3D" id="3.20.20.140">
    <property type="entry name" value="Metal-dependent hydrolases"/>
    <property type="match status" value="1"/>
</dbReference>
<dbReference type="GO" id="GO:0016787">
    <property type="term" value="F:hydrolase activity"/>
    <property type="evidence" value="ECO:0007669"/>
    <property type="project" value="InterPro"/>
</dbReference>
<reference evidence="2" key="1">
    <citation type="submission" date="2022-11" db="EMBL/GenBank/DDBJ databases">
        <authorList>
            <person name="Petersen C."/>
        </authorList>
    </citation>
    <scope>NUCLEOTIDE SEQUENCE</scope>
    <source>
        <strain evidence="2">IBT 29864</strain>
    </source>
</reference>
<dbReference type="Pfam" id="PF04909">
    <property type="entry name" value="Amidohydro_2"/>
    <property type="match status" value="1"/>
</dbReference>
<feature type="domain" description="Amidohydrolase-related" evidence="1">
    <location>
        <begin position="24"/>
        <end position="274"/>
    </location>
</feature>
<dbReference type="RefSeq" id="XP_056558179.1">
    <property type="nucleotide sequence ID" value="XM_056695967.1"/>
</dbReference>
<reference evidence="2" key="2">
    <citation type="journal article" date="2023" name="IMA Fungus">
        <title>Comparative genomic study of the Penicillium genus elucidates a diverse pangenome and 15 lateral gene transfer events.</title>
        <authorList>
            <person name="Petersen C."/>
            <person name="Sorensen T."/>
            <person name="Nielsen M.R."/>
            <person name="Sondergaard T.E."/>
            <person name="Sorensen J.L."/>
            <person name="Fitzpatrick D.A."/>
            <person name="Frisvad J.C."/>
            <person name="Nielsen K.L."/>
        </authorList>
    </citation>
    <scope>NUCLEOTIDE SEQUENCE</scope>
    <source>
        <strain evidence="2">IBT 29864</strain>
    </source>
</reference>
<dbReference type="InterPro" id="IPR052358">
    <property type="entry name" value="Aro_Compnd_Degr_Hydrolases"/>
</dbReference>
<gene>
    <name evidence="2" type="ORF">N7496_003036</name>
</gene>
<evidence type="ECO:0000313" key="3">
    <source>
        <dbReference type="Proteomes" id="UP001147782"/>
    </source>
</evidence>
<dbReference type="Proteomes" id="UP001147782">
    <property type="component" value="Unassembled WGS sequence"/>
</dbReference>
<dbReference type="InterPro" id="IPR032466">
    <property type="entry name" value="Metal_Hydrolase"/>
</dbReference>
<organism evidence="2 3">
    <name type="scientific">Penicillium cataractarum</name>
    <dbReference type="NCBI Taxonomy" id="2100454"/>
    <lineage>
        <taxon>Eukaryota</taxon>
        <taxon>Fungi</taxon>
        <taxon>Dikarya</taxon>
        <taxon>Ascomycota</taxon>
        <taxon>Pezizomycotina</taxon>
        <taxon>Eurotiomycetes</taxon>
        <taxon>Eurotiomycetidae</taxon>
        <taxon>Eurotiales</taxon>
        <taxon>Aspergillaceae</taxon>
        <taxon>Penicillium</taxon>
    </lineage>
</organism>
<accession>A0A9W9SQE5</accession>
<sequence length="321" mass="35650">MSPGTGSSQGSGLTTQFLLPKDAVDTHVHVFDPKLGPYAAGRAYTPEDAPLKKLIAFNKSLSADSQNTKLVLVQPSPYKYDCSIMIQCLRMLRNRDSGAFGIAVLDLDTTTDAQLKEMHALGVRGIRLNFQADGKEVSTDRLVATLHQTAERIRYLPGWMIQVFVPGWSWDDLHDVILHLPVKVIADHLGGMLGPTRLSTDLQSAPTSQPGFKSLLSLARNSQVIVKISGLYRMSTDISSNFEDLQPIIQKFAQEIPDQIIWGSDWPHTGDGHDRVNGSLEVKEPFRVLDNLAILEKLHGWMGSNVYDRMLVKNPGRIYFD</sequence>